<accession>A0AAV9X0V4</accession>
<evidence type="ECO:0000256" key="8">
    <source>
        <dbReference type="SAM" id="SignalP"/>
    </source>
</evidence>
<dbReference type="InterPro" id="IPR052337">
    <property type="entry name" value="SAT4-like"/>
</dbReference>
<dbReference type="InterPro" id="IPR049326">
    <property type="entry name" value="Rhodopsin_dom_fungi"/>
</dbReference>
<dbReference type="Proteomes" id="UP001365542">
    <property type="component" value="Unassembled WGS sequence"/>
</dbReference>
<name>A0AAV9X0V4_9PEZI</name>
<evidence type="ECO:0000259" key="9">
    <source>
        <dbReference type="Pfam" id="PF20684"/>
    </source>
</evidence>
<sequence length="392" mass="42785">MMIAFTLTLAFACLPVDTQWNPYETGGNCINRVFLWHVILSLSVITNVWILFMPLRMLLGLKVEKRQKIMIFCIFGCGAIATIASILALAELPLAINDPDKTWGSWRLAVYAAVENNFGIIAASAPALKPFIGRTARRIKNTVGTGLSTTLWNTKGGSADQLGTNKSKSKPVKFTNTTATTNVTEKQQTLAGDTGANSFDISHAVKKFISSNSPIVGGNRSNMSRTDNTSFHTAYASRSHRDSAVLDTIGILPPQAAFPRTTTGGRRATRVCIGDGSVDSAEIHHIRDWQLDQNDYCLDPYLEHNLPQKPKKTYSRISIDSTASPGLLPDSGNGRRISQVDSIGSALSPTDFVKDRIIEADEENGGSAEDTADQFRDRVMSHEEWKKSGGYV</sequence>
<feature type="domain" description="Rhodopsin" evidence="9">
    <location>
        <begin position="2"/>
        <end position="132"/>
    </location>
</feature>
<gene>
    <name evidence="10" type="ORF">TWF694_002819</name>
</gene>
<feature type="transmembrane region" description="Helical" evidence="7">
    <location>
        <begin position="34"/>
        <end position="59"/>
    </location>
</feature>
<dbReference type="PANTHER" id="PTHR33048">
    <property type="entry name" value="PTH11-LIKE INTEGRAL MEMBRANE PROTEIN (AFU_ORTHOLOGUE AFUA_5G11245)"/>
    <property type="match status" value="1"/>
</dbReference>
<keyword evidence="11" id="KW-1185">Reference proteome</keyword>
<evidence type="ECO:0000256" key="7">
    <source>
        <dbReference type="SAM" id="Phobius"/>
    </source>
</evidence>
<evidence type="ECO:0000313" key="10">
    <source>
        <dbReference type="EMBL" id="KAK6531641.1"/>
    </source>
</evidence>
<organism evidence="10 11">
    <name type="scientific">Orbilia ellipsospora</name>
    <dbReference type="NCBI Taxonomy" id="2528407"/>
    <lineage>
        <taxon>Eukaryota</taxon>
        <taxon>Fungi</taxon>
        <taxon>Dikarya</taxon>
        <taxon>Ascomycota</taxon>
        <taxon>Pezizomycotina</taxon>
        <taxon>Orbiliomycetes</taxon>
        <taxon>Orbiliales</taxon>
        <taxon>Orbiliaceae</taxon>
        <taxon>Orbilia</taxon>
    </lineage>
</organism>
<feature type="transmembrane region" description="Helical" evidence="7">
    <location>
        <begin position="71"/>
        <end position="96"/>
    </location>
</feature>
<comment type="similarity">
    <text evidence="5">Belongs to the SAT4 family.</text>
</comment>
<dbReference type="EMBL" id="JAVHJO010000012">
    <property type="protein sequence ID" value="KAK6531641.1"/>
    <property type="molecule type" value="Genomic_DNA"/>
</dbReference>
<feature type="region of interest" description="Disordered" evidence="6">
    <location>
        <begin position="360"/>
        <end position="392"/>
    </location>
</feature>
<protein>
    <recommendedName>
        <fullName evidence="9">Rhodopsin domain-containing protein</fullName>
    </recommendedName>
</protein>
<dbReference type="AlphaFoldDB" id="A0AAV9X0V4"/>
<dbReference type="Pfam" id="PF20684">
    <property type="entry name" value="Fung_rhodopsin"/>
    <property type="match status" value="1"/>
</dbReference>
<reference evidence="10 11" key="1">
    <citation type="submission" date="2019-10" db="EMBL/GenBank/DDBJ databases">
        <authorList>
            <person name="Palmer J.M."/>
        </authorList>
    </citation>
    <scope>NUCLEOTIDE SEQUENCE [LARGE SCALE GENOMIC DNA]</scope>
    <source>
        <strain evidence="10 11">TWF694</strain>
    </source>
</reference>
<feature type="signal peptide" evidence="8">
    <location>
        <begin position="1"/>
        <end position="18"/>
    </location>
</feature>
<keyword evidence="2 7" id="KW-0812">Transmembrane</keyword>
<evidence type="ECO:0000256" key="2">
    <source>
        <dbReference type="ARBA" id="ARBA00022692"/>
    </source>
</evidence>
<feature type="chain" id="PRO_5043407194" description="Rhodopsin domain-containing protein" evidence="8">
    <location>
        <begin position="19"/>
        <end position="392"/>
    </location>
</feature>
<comment type="subcellular location">
    <subcellularLocation>
        <location evidence="1">Membrane</location>
        <topology evidence="1">Multi-pass membrane protein</topology>
    </subcellularLocation>
</comment>
<proteinExistence type="inferred from homology"/>
<keyword evidence="4 7" id="KW-0472">Membrane</keyword>
<evidence type="ECO:0000256" key="6">
    <source>
        <dbReference type="SAM" id="MobiDB-lite"/>
    </source>
</evidence>
<evidence type="ECO:0000256" key="3">
    <source>
        <dbReference type="ARBA" id="ARBA00022989"/>
    </source>
</evidence>
<evidence type="ECO:0000256" key="4">
    <source>
        <dbReference type="ARBA" id="ARBA00023136"/>
    </source>
</evidence>
<evidence type="ECO:0000256" key="5">
    <source>
        <dbReference type="ARBA" id="ARBA00038359"/>
    </source>
</evidence>
<dbReference type="PANTHER" id="PTHR33048:SF47">
    <property type="entry name" value="INTEGRAL MEMBRANE PROTEIN-RELATED"/>
    <property type="match status" value="1"/>
</dbReference>
<evidence type="ECO:0000313" key="11">
    <source>
        <dbReference type="Proteomes" id="UP001365542"/>
    </source>
</evidence>
<dbReference type="GO" id="GO:0016020">
    <property type="term" value="C:membrane"/>
    <property type="evidence" value="ECO:0007669"/>
    <property type="project" value="UniProtKB-SubCell"/>
</dbReference>
<keyword evidence="3 7" id="KW-1133">Transmembrane helix</keyword>
<evidence type="ECO:0000256" key="1">
    <source>
        <dbReference type="ARBA" id="ARBA00004141"/>
    </source>
</evidence>
<comment type="caution">
    <text evidence="10">The sequence shown here is derived from an EMBL/GenBank/DDBJ whole genome shotgun (WGS) entry which is preliminary data.</text>
</comment>
<keyword evidence="8" id="KW-0732">Signal</keyword>
<feature type="compositionally biased region" description="Basic and acidic residues" evidence="6">
    <location>
        <begin position="373"/>
        <end position="392"/>
    </location>
</feature>